<reference evidence="3" key="1">
    <citation type="submission" date="2023-09" db="EMBL/GenBank/DDBJ databases">
        <authorList>
            <person name="Li S."/>
            <person name="Li X."/>
            <person name="Zhang C."/>
            <person name="Zhao Z."/>
        </authorList>
    </citation>
    <scope>NUCLEOTIDE SEQUENCE [LARGE SCALE GENOMIC DNA]</scope>
    <source>
        <strain evidence="3">SQ345</strain>
    </source>
</reference>
<evidence type="ECO:0000313" key="2">
    <source>
        <dbReference type="EMBL" id="WNC67138.1"/>
    </source>
</evidence>
<dbReference type="SUPFAM" id="SSF56925">
    <property type="entry name" value="OMPA-like"/>
    <property type="match status" value="1"/>
</dbReference>
<dbReference type="RefSeq" id="WP_348386302.1">
    <property type="nucleotide sequence ID" value="NZ_CP134146.1"/>
</dbReference>
<dbReference type="Pfam" id="PF04338">
    <property type="entry name" value="DUF481"/>
    <property type="match status" value="1"/>
</dbReference>
<dbReference type="InterPro" id="IPR011250">
    <property type="entry name" value="OMP/PagP_B-barrel"/>
</dbReference>
<protein>
    <submittedName>
        <fullName evidence="2">DUF481 domain-containing protein</fullName>
    </submittedName>
</protein>
<dbReference type="InterPro" id="IPR007433">
    <property type="entry name" value="DUF481"/>
</dbReference>
<evidence type="ECO:0000313" key="3">
    <source>
        <dbReference type="Proteomes" id="UP001248581"/>
    </source>
</evidence>
<gene>
    <name evidence="2" type="ORF">RI845_11440</name>
</gene>
<feature type="chain" id="PRO_5047431306" evidence="1">
    <location>
        <begin position="29"/>
        <end position="265"/>
    </location>
</feature>
<dbReference type="Proteomes" id="UP001248581">
    <property type="component" value="Chromosome"/>
</dbReference>
<evidence type="ECO:0000256" key="1">
    <source>
        <dbReference type="SAM" id="SignalP"/>
    </source>
</evidence>
<accession>A0ABY9TFV9</accession>
<sequence length="265" mass="29303">MKKVNVTTRSMFATLVLTSVGLSNSVNAEEWQFEATPYIWAAANEGSAGAYGLGSNGDINPPPTEIDINFQELIDSTDLGTMFNFAAKKDNWLLFTEFTYLEVSDQATKSFSTPTGSSSADIDLEISGTVLDMGAGYQFIEQDTFQLYGYAGVRYMDLDTDISIDSPGGILPSEITMGDSWTDGFVGVHTSWKINDKFSFNTRLEVGGLGDVDEAYMAHIAINHQISENWQVKYFYRYQKVDYKGDGFIYDMEITGPGVGVTYTF</sequence>
<keyword evidence="3" id="KW-1185">Reference proteome</keyword>
<dbReference type="EMBL" id="CP134146">
    <property type="protein sequence ID" value="WNC67138.1"/>
    <property type="molecule type" value="Genomic_DNA"/>
</dbReference>
<proteinExistence type="predicted"/>
<feature type="signal peptide" evidence="1">
    <location>
        <begin position="1"/>
        <end position="28"/>
    </location>
</feature>
<name>A0ABY9TFV9_9GAMM</name>
<dbReference type="Gene3D" id="2.40.160.20">
    <property type="match status" value="1"/>
</dbReference>
<organism evidence="2 3">
    <name type="scientific">Thalassotalea nanhaiensis</name>
    <dbReference type="NCBI Taxonomy" id="3065648"/>
    <lineage>
        <taxon>Bacteria</taxon>
        <taxon>Pseudomonadati</taxon>
        <taxon>Pseudomonadota</taxon>
        <taxon>Gammaproteobacteria</taxon>
        <taxon>Alteromonadales</taxon>
        <taxon>Colwelliaceae</taxon>
        <taxon>Thalassotalea</taxon>
    </lineage>
</organism>
<keyword evidence="1" id="KW-0732">Signal</keyword>